<comment type="caution">
    <text evidence="9">Lacks conserved residue(s) required for the propagation of feature annotation.</text>
</comment>
<keyword evidence="6 10" id="KW-0732">Signal</keyword>
<dbReference type="PROSITE" id="PS52012">
    <property type="entry name" value="CFEM"/>
    <property type="match status" value="1"/>
</dbReference>
<feature type="domain" description="CFEM" evidence="11">
    <location>
        <begin position="1"/>
        <end position="115"/>
    </location>
</feature>
<accession>A0A4U0URC7</accession>
<evidence type="ECO:0000256" key="10">
    <source>
        <dbReference type="SAM" id="SignalP"/>
    </source>
</evidence>
<proteinExistence type="inferred from homology"/>
<dbReference type="GO" id="GO:0098552">
    <property type="term" value="C:side of membrane"/>
    <property type="evidence" value="ECO:0007669"/>
    <property type="project" value="UniProtKB-KW"/>
</dbReference>
<protein>
    <recommendedName>
        <fullName evidence="11">CFEM domain-containing protein</fullName>
    </recommendedName>
</protein>
<organism evidence="12 13">
    <name type="scientific">Friedmanniomyces endolithicus</name>
    <dbReference type="NCBI Taxonomy" id="329885"/>
    <lineage>
        <taxon>Eukaryota</taxon>
        <taxon>Fungi</taxon>
        <taxon>Dikarya</taxon>
        <taxon>Ascomycota</taxon>
        <taxon>Pezizomycotina</taxon>
        <taxon>Dothideomycetes</taxon>
        <taxon>Dothideomycetidae</taxon>
        <taxon>Mycosphaerellales</taxon>
        <taxon>Teratosphaeriaceae</taxon>
        <taxon>Friedmanniomyces</taxon>
    </lineage>
</organism>
<keyword evidence="5" id="KW-0472">Membrane</keyword>
<evidence type="ECO:0000313" key="12">
    <source>
        <dbReference type="EMBL" id="TKA37942.1"/>
    </source>
</evidence>
<dbReference type="Proteomes" id="UP000310066">
    <property type="component" value="Unassembled WGS sequence"/>
</dbReference>
<comment type="caution">
    <text evidence="12">The sequence shown here is derived from an EMBL/GenBank/DDBJ whole genome shotgun (WGS) entry which is preliminary data.</text>
</comment>
<dbReference type="GO" id="GO:0046872">
    <property type="term" value="F:metal ion binding"/>
    <property type="evidence" value="ECO:0007669"/>
    <property type="project" value="UniProtKB-UniRule"/>
</dbReference>
<dbReference type="InterPro" id="IPR008427">
    <property type="entry name" value="Extracellular_membr_CFEM_dom"/>
</dbReference>
<evidence type="ECO:0000256" key="2">
    <source>
        <dbReference type="ARBA" id="ARBA00004613"/>
    </source>
</evidence>
<feature type="binding site" description="axial binding residue" evidence="9">
    <location>
        <position position="45"/>
    </location>
    <ligand>
        <name>heme</name>
        <dbReference type="ChEBI" id="CHEBI:30413"/>
    </ligand>
    <ligandPart>
        <name>Fe</name>
        <dbReference type="ChEBI" id="CHEBI:18248"/>
    </ligandPart>
</feature>
<sequence>MHTTTFLLSTLLTSALTALAQLNLPTCATSCFTSAISASSCSPTDYLCQCTTGQSAIQAAAIPCLCHSTCTSSDLLAVIQDSNAVCSSALSAAGRTYTAAPVGLGACASVGSSAGTGSGTATATATGSAATASATGSAAGATGSASMSSSGSGSMTATAVQQTASSGAGLKTVYGCGAVLGLAGLAAFAM</sequence>
<feature type="chain" id="PRO_5020270518" description="CFEM domain-containing protein" evidence="10">
    <location>
        <begin position="21"/>
        <end position="190"/>
    </location>
</feature>
<keyword evidence="4" id="KW-0964">Secreted</keyword>
<dbReference type="EMBL" id="NAJP01000048">
    <property type="protein sequence ID" value="TKA37942.1"/>
    <property type="molecule type" value="Genomic_DNA"/>
</dbReference>
<reference evidence="12 13" key="1">
    <citation type="submission" date="2017-03" db="EMBL/GenBank/DDBJ databases">
        <title>Genomes of endolithic fungi from Antarctica.</title>
        <authorList>
            <person name="Coleine C."/>
            <person name="Masonjones S."/>
            <person name="Stajich J.E."/>
        </authorList>
    </citation>
    <scope>NUCLEOTIDE SEQUENCE [LARGE SCALE GENOMIC DNA]</scope>
    <source>
        <strain evidence="12 13">CCFEE 5311</strain>
    </source>
</reference>
<keyword evidence="9" id="KW-0479">Metal-binding</keyword>
<dbReference type="Pfam" id="PF05730">
    <property type="entry name" value="CFEM"/>
    <property type="match status" value="1"/>
</dbReference>
<evidence type="ECO:0000313" key="13">
    <source>
        <dbReference type="Proteomes" id="UP000310066"/>
    </source>
</evidence>
<evidence type="ECO:0000256" key="8">
    <source>
        <dbReference type="ARBA" id="ARBA00023288"/>
    </source>
</evidence>
<dbReference type="OrthoDB" id="3065412at2759"/>
<name>A0A4U0URC7_9PEZI</name>
<evidence type="ECO:0000259" key="11">
    <source>
        <dbReference type="PROSITE" id="PS52012"/>
    </source>
</evidence>
<evidence type="ECO:0000256" key="9">
    <source>
        <dbReference type="PROSITE-ProRule" id="PRU01356"/>
    </source>
</evidence>
<comment type="similarity">
    <text evidence="3">Belongs to the RBT5 family.</text>
</comment>
<keyword evidence="5" id="KW-0325">Glycoprotein</keyword>
<keyword evidence="9" id="KW-0408">Iron</keyword>
<keyword evidence="5" id="KW-0336">GPI-anchor</keyword>
<dbReference type="AlphaFoldDB" id="A0A4U0URC7"/>
<evidence type="ECO:0000256" key="4">
    <source>
        <dbReference type="ARBA" id="ARBA00022525"/>
    </source>
</evidence>
<gene>
    <name evidence="12" type="ORF">B0A54_10544</name>
</gene>
<evidence type="ECO:0000256" key="3">
    <source>
        <dbReference type="ARBA" id="ARBA00010031"/>
    </source>
</evidence>
<keyword evidence="9" id="KW-0349">Heme</keyword>
<keyword evidence="7 9" id="KW-1015">Disulfide bond</keyword>
<comment type="subcellular location">
    <subcellularLocation>
        <location evidence="1">Membrane</location>
        <topology evidence="1">Lipid-anchor</topology>
        <topology evidence="1">GPI-anchor</topology>
    </subcellularLocation>
    <subcellularLocation>
        <location evidence="2">Secreted</location>
    </subcellularLocation>
</comment>
<evidence type="ECO:0000256" key="7">
    <source>
        <dbReference type="ARBA" id="ARBA00023157"/>
    </source>
</evidence>
<feature type="disulfide bond" evidence="9">
    <location>
        <begin position="41"/>
        <end position="48"/>
    </location>
</feature>
<keyword evidence="8" id="KW-0449">Lipoprotein</keyword>
<dbReference type="GO" id="GO:0005576">
    <property type="term" value="C:extracellular region"/>
    <property type="evidence" value="ECO:0007669"/>
    <property type="project" value="UniProtKB-SubCell"/>
</dbReference>
<evidence type="ECO:0000256" key="6">
    <source>
        <dbReference type="ARBA" id="ARBA00022729"/>
    </source>
</evidence>
<evidence type="ECO:0000256" key="1">
    <source>
        <dbReference type="ARBA" id="ARBA00004589"/>
    </source>
</evidence>
<feature type="signal peptide" evidence="10">
    <location>
        <begin position="1"/>
        <end position="20"/>
    </location>
</feature>
<evidence type="ECO:0000256" key="5">
    <source>
        <dbReference type="ARBA" id="ARBA00022622"/>
    </source>
</evidence>